<feature type="transmembrane region" description="Helical" evidence="7">
    <location>
        <begin position="27"/>
        <end position="50"/>
    </location>
</feature>
<gene>
    <name evidence="9" type="ORF">COS53_01675</name>
</gene>
<dbReference type="PANTHER" id="PTHR30353:SF0">
    <property type="entry name" value="TRANSMEMBRANE PROTEIN"/>
    <property type="match status" value="1"/>
</dbReference>
<dbReference type="EMBL" id="PEVB01000049">
    <property type="protein sequence ID" value="PIV07583.1"/>
    <property type="molecule type" value="Genomic_DNA"/>
</dbReference>
<dbReference type="GO" id="GO:0005886">
    <property type="term" value="C:plasma membrane"/>
    <property type="evidence" value="ECO:0007669"/>
    <property type="project" value="UniProtKB-SubCell"/>
</dbReference>
<evidence type="ECO:0000256" key="3">
    <source>
        <dbReference type="ARBA" id="ARBA00022475"/>
    </source>
</evidence>
<feature type="transmembrane region" description="Helical" evidence="7">
    <location>
        <begin position="176"/>
        <end position="198"/>
    </location>
</feature>
<dbReference type="AlphaFoldDB" id="A0A2M7BQ21"/>
<dbReference type="Proteomes" id="UP000229191">
    <property type="component" value="Unassembled WGS sequence"/>
</dbReference>
<feature type="domain" description="VTT" evidence="8">
    <location>
        <begin position="49"/>
        <end position="192"/>
    </location>
</feature>
<accession>A0A2M7BQ21</accession>
<comment type="caution">
    <text evidence="9">The sequence shown here is derived from an EMBL/GenBank/DDBJ whole genome shotgun (WGS) entry which is preliminary data.</text>
</comment>
<evidence type="ECO:0000313" key="10">
    <source>
        <dbReference type="Proteomes" id="UP000229191"/>
    </source>
</evidence>
<proteinExistence type="inferred from homology"/>
<evidence type="ECO:0000256" key="5">
    <source>
        <dbReference type="ARBA" id="ARBA00022989"/>
    </source>
</evidence>
<organism evidence="9 10">
    <name type="scientific">Candidatus Shapirobacteria bacterium CG03_land_8_20_14_0_80_35_14</name>
    <dbReference type="NCBI Taxonomy" id="1974878"/>
    <lineage>
        <taxon>Bacteria</taxon>
        <taxon>Candidatus Shapironibacteriota</taxon>
    </lineage>
</organism>
<keyword evidence="5 7" id="KW-1133">Transmembrane helix</keyword>
<evidence type="ECO:0000256" key="6">
    <source>
        <dbReference type="ARBA" id="ARBA00023136"/>
    </source>
</evidence>
<protein>
    <recommendedName>
        <fullName evidence="8">VTT domain-containing protein</fullName>
    </recommendedName>
</protein>
<comment type="similarity">
    <text evidence="2 7">Belongs to the DedA family.</text>
</comment>
<dbReference type="PANTHER" id="PTHR30353">
    <property type="entry name" value="INNER MEMBRANE PROTEIN DEDA-RELATED"/>
    <property type="match status" value="1"/>
</dbReference>
<evidence type="ECO:0000256" key="1">
    <source>
        <dbReference type="ARBA" id="ARBA00004651"/>
    </source>
</evidence>
<keyword evidence="3 7" id="KW-1003">Cell membrane</keyword>
<dbReference type="InterPro" id="IPR032816">
    <property type="entry name" value="VTT_dom"/>
</dbReference>
<dbReference type="InterPro" id="IPR032818">
    <property type="entry name" value="DedA-like"/>
</dbReference>
<dbReference type="NCBIfam" id="NF008102">
    <property type="entry name" value="PRK10847.1"/>
    <property type="match status" value="1"/>
</dbReference>
<keyword evidence="6 7" id="KW-0472">Membrane</keyword>
<comment type="subcellular location">
    <subcellularLocation>
        <location evidence="1 7">Cell membrane</location>
        <topology evidence="1 7">Multi-pass membrane protein</topology>
    </subcellularLocation>
</comment>
<feature type="transmembrane region" description="Helical" evidence="7">
    <location>
        <begin position="204"/>
        <end position="222"/>
    </location>
</feature>
<dbReference type="Pfam" id="PF09335">
    <property type="entry name" value="VTT_dom"/>
    <property type="match status" value="1"/>
</dbReference>
<feature type="transmembrane region" description="Helical" evidence="7">
    <location>
        <begin position="70"/>
        <end position="95"/>
    </location>
</feature>
<reference evidence="10" key="1">
    <citation type="submission" date="2017-09" db="EMBL/GenBank/DDBJ databases">
        <title>Depth-based differentiation of microbial function through sediment-hosted aquifers and enrichment of novel symbionts in the deep terrestrial subsurface.</title>
        <authorList>
            <person name="Probst A.J."/>
            <person name="Ladd B."/>
            <person name="Jarett J.K."/>
            <person name="Geller-Mcgrath D.E."/>
            <person name="Sieber C.M.K."/>
            <person name="Emerson J.B."/>
            <person name="Anantharaman K."/>
            <person name="Thomas B.C."/>
            <person name="Malmstrom R."/>
            <person name="Stieglmeier M."/>
            <person name="Klingl A."/>
            <person name="Woyke T."/>
            <person name="Ryan C.M."/>
            <person name="Banfield J.F."/>
        </authorList>
    </citation>
    <scope>NUCLEOTIDE SEQUENCE [LARGE SCALE GENOMIC DNA]</scope>
</reference>
<evidence type="ECO:0000256" key="7">
    <source>
        <dbReference type="RuleBase" id="RU367016"/>
    </source>
</evidence>
<keyword evidence="4 7" id="KW-0812">Transmembrane</keyword>
<evidence type="ECO:0000256" key="2">
    <source>
        <dbReference type="ARBA" id="ARBA00010792"/>
    </source>
</evidence>
<sequence>MTLIKYIIDLFLHIDKNLALVIENFGVWSYVIMWVVIFVETGLVIMPFLPGDSLLFAAGALSASLNAFNIWYLWILMVIAAFVGDTVNYSIGYYLGDKIYNKSQVPKNNFQTSSKLQITNIIKKFIKQEHIDKAQAFYEKYGGKAIVLARFVPIVRTFAPFVAGVSKMNYGKFISYNFVGGLAWVTVFLMAGFFFGNIPIVKDNFHYVAVGIILVSVVPMVMEMRKEKR</sequence>
<evidence type="ECO:0000313" key="9">
    <source>
        <dbReference type="EMBL" id="PIV07583.1"/>
    </source>
</evidence>
<dbReference type="InterPro" id="IPR058127">
    <property type="entry name" value="DedA"/>
</dbReference>
<evidence type="ECO:0000259" key="8">
    <source>
        <dbReference type="Pfam" id="PF09335"/>
    </source>
</evidence>
<evidence type="ECO:0000256" key="4">
    <source>
        <dbReference type="ARBA" id="ARBA00022692"/>
    </source>
</evidence>
<name>A0A2M7BQ21_9BACT</name>